<evidence type="ECO:0000256" key="1">
    <source>
        <dbReference type="ARBA" id="ARBA00004477"/>
    </source>
</evidence>
<feature type="region of interest" description="Disordered" evidence="8">
    <location>
        <begin position="227"/>
        <end position="272"/>
    </location>
</feature>
<comment type="subcellular location">
    <subcellularLocation>
        <location evidence="1 7">Endoplasmic reticulum membrane</location>
        <topology evidence="1 7">Multi-pass membrane protein</topology>
    </subcellularLocation>
</comment>
<dbReference type="EMBL" id="CCBN010000028">
    <property type="protein sequence ID" value="CDO57999.1"/>
    <property type="molecule type" value="Genomic_DNA"/>
</dbReference>
<dbReference type="Proteomes" id="UP000242525">
    <property type="component" value="Unassembled WGS sequence"/>
</dbReference>
<evidence type="ECO:0000256" key="6">
    <source>
        <dbReference type="ARBA" id="ARBA00023136"/>
    </source>
</evidence>
<dbReference type="InterPro" id="IPR007599">
    <property type="entry name" value="DER1"/>
</dbReference>
<evidence type="ECO:0000256" key="3">
    <source>
        <dbReference type="ARBA" id="ARBA00022692"/>
    </source>
</evidence>
<dbReference type="PANTHER" id="PTHR11009">
    <property type="entry name" value="DER1-LIKE PROTEIN, DERLIN"/>
    <property type="match status" value="1"/>
</dbReference>
<keyword evidence="10" id="KW-1185">Reference proteome</keyword>
<keyword evidence="5 7" id="KW-1133">Transmembrane helix</keyword>
<comment type="caution">
    <text evidence="9">The sequence shown here is derived from an EMBL/GenBank/DDBJ whole genome shotgun (WGS) entry which is preliminary data.</text>
</comment>
<feature type="transmembrane region" description="Helical" evidence="7">
    <location>
        <begin position="60"/>
        <end position="78"/>
    </location>
</feature>
<accession>A0A0J9XK67</accession>
<reference evidence="9" key="1">
    <citation type="submission" date="2014-03" db="EMBL/GenBank/DDBJ databases">
        <authorList>
            <person name="Casaregola S."/>
        </authorList>
    </citation>
    <scope>NUCLEOTIDE SEQUENCE [LARGE SCALE GENOMIC DNA]</scope>
    <source>
        <strain evidence="9">CLIB 918</strain>
    </source>
</reference>
<feature type="compositionally biased region" description="Low complexity" evidence="8">
    <location>
        <begin position="232"/>
        <end position="265"/>
    </location>
</feature>
<evidence type="ECO:0000256" key="8">
    <source>
        <dbReference type="SAM" id="MobiDB-lite"/>
    </source>
</evidence>
<comment type="function">
    <text evidence="7">May be involved in the degradation of misfolded endoplasmic reticulum (ER) luminal proteins.</text>
</comment>
<dbReference type="GO" id="GO:0006950">
    <property type="term" value="P:response to stress"/>
    <property type="evidence" value="ECO:0007669"/>
    <property type="project" value="UniProtKB-ARBA"/>
</dbReference>
<dbReference type="InterPro" id="IPR035952">
    <property type="entry name" value="Rhomboid-like_sf"/>
</dbReference>
<evidence type="ECO:0000313" key="10">
    <source>
        <dbReference type="Proteomes" id="UP000242525"/>
    </source>
</evidence>
<protein>
    <recommendedName>
        <fullName evidence="7">Derlin</fullName>
    </recommendedName>
</protein>
<evidence type="ECO:0000256" key="2">
    <source>
        <dbReference type="ARBA" id="ARBA00008917"/>
    </source>
</evidence>
<feature type="transmembrane region" description="Helical" evidence="7">
    <location>
        <begin position="20"/>
        <end position="40"/>
    </location>
</feature>
<dbReference type="AlphaFoldDB" id="A0A0J9XK67"/>
<evidence type="ECO:0000256" key="5">
    <source>
        <dbReference type="ARBA" id="ARBA00022989"/>
    </source>
</evidence>
<dbReference type="GO" id="GO:0005789">
    <property type="term" value="C:endoplasmic reticulum membrane"/>
    <property type="evidence" value="ECO:0007669"/>
    <property type="project" value="UniProtKB-SubCell"/>
</dbReference>
<dbReference type="OrthoDB" id="19102at2759"/>
<keyword evidence="3 7" id="KW-0812">Transmembrane</keyword>
<evidence type="ECO:0000256" key="4">
    <source>
        <dbReference type="ARBA" id="ARBA00022824"/>
    </source>
</evidence>
<gene>
    <name evidence="9" type="ORF">BN980_GECA32s00989g</name>
</gene>
<dbReference type="SUPFAM" id="SSF144091">
    <property type="entry name" value="Rhomboid-like"/>
    <property type="match status" value="1"/>
</dbReference>
<feature type="transmembrane region" description="Helical" evidence="7">
    <location>
        <begin position="140"/>
        <end position="162"/>
    </location>
</feature>
<sequence length="272" mass="29932">MSNEIHDVIMQIPPVTRIMVLTSIVLFLGSSLRFINAGLLPNYWPDTIYKLQIWRPFTTFLMPFGFPMTCAMDIYALYKYGRQLEEDKFNRATADYLFFIMFTTTVITICATILDGTMYMKPLIVALVYTWSQDHADTLVNFYFLQIKASYVPLLLLLVDLIMIGQHSMLISGTGYVAGHLYLFLDVLYPKAFGGAGLISTPKFLTRLLPPSASSTKASGAYTAYKPLTKPGNTSGTASSSGQSTSVGSSTGFGRFSLSSGSFQGKGKRLGG</sequence>
<dbReference type="Pfam" id="PF04511">
    <property type="entry name" value="DER1"/>
    <property type="match status" value="1"/>
</dbReference>
<keyword evidence="6 7" id="KW-0472">Membrane</keyword>
<organism evidence="9 10">
    <name type="scientific">Geotrichum candidum</name>
    <name type="common">Oospora lactis</name>
    <name type="synonym">Dipodascus geotrichum</name>
    <dbReference type="NCBI Taxonomy" id="1173061"/>
    <lineage>
        <taxon>Eukaryota</taxon>
        <taxon>Fungi</taxon>
        <taxon>Dikarya</taxon>
        <taxon>Ascomycota</taxon>
        <taxon>Saccharomycotina</taxon>
        <taxon>Dipodascomycetes</taxon>
        <taxon>Dipodascales</taxon>
        <taxon>Dipodascaceae</taxon>
        <taxon>Geotrichum</taxon>
    </lineage>
</organism>
<dbReference type="STRING" id="1173061.A0A0J9XK67"/>
<evidence type="ECO:0000256" key="7">
    <source>
        <dbReference type="RuleBase" id="RU363059"/>
    </source>
</evidence>
<keyword evidence="4 7" id="KW-0256">Endoplasmic reticulum</keyword>
<evidence type="ECO:0000313" key="9">
    <source>
        <dbReference type="EMBL" id="CDO57999.1"/>
    </source>
</evidence>
<feature type="transmembrane region" description="Helical" evidence="7">
    <location>
        <begin position="98"/>
        <end position="120"/>
    </location>
</feature>
<proteinExistence type="inferred from homology"/>
<name>A0A0J9XK67_GEOCN</name>
<comment type="similarity">
    <text evidence="2 7">Belongs to the derlin family.</text>
</comment>